<name>A0A232FA14_9HYME</name>
<comment type="caution">
    <text evidence="1">The sequence shown here is derived from an EMBL/GenBank/DDBJ whole genome shotgun (WGS) entry which is preliminary data.</text>
</comment>
<evidence type="ECO:0000313" key="2">
    <source>
        <dbReference type="Proteomes" id="UP000215335"/>
    </source>
</evidence>
<dbReference type="AlphaFoldDB" id="A0A232FA14"/>
<organism evidence="1 2">
    <name type="scientific">Trichomalopsis sarcophagae</name>
    <dbReference type="NCBI Taxonomy" id="543379"/>
    <lineage>
        <taxon>Eukaryota</taxon>
        <taxon>Metazoa</taxon>
        <taxon>Ecdysozoa</taxon>
        <taxon>Arthropoda</taxon>
        <taxon>Hexapoda</taxon>
        <taxon>Insecta</taxon>
        <taxon>Pterygota</taxon>
        <taxon>Neoptera</taxon>
        <taxon>Endopterygota</taxon>
        <taxon>Hymenoptera</taxon>
        <taxon>Apocrita</taxon>
        <taxon>Proctotrupomorpha</taxon>
        <taxon>Chalcidoidea</taxon>
        <taxon>Pteromalidae</taxon>
        <taxon>Pteromalinae</taxon>
        <taxon>Trichomalopsis</taxon>
    </lineage>
</organism>
<sequence>MLLIFRKTLGDNVDNGHPGHQVPCGALPHRYSCSRTAKTPESLVLSYYVLNFHKNSRDNVILSTLGTRYLGVRYHHDSRVSRLQKLPSYKFRLIVFQIAIKLQETMLILSTLGTRYLGDRSRRHIRVQRYQKLPSNEFLIAMLQFTIKLSEMTFMRSILGTRSSEVVAVAISVFSNPKNP</sequence>
<dbReference type="EMBL" id="NNAY01000556">
    <property type="protein sequence ID" value="OXU27694.1"/>
    <property type="molecule type" value="Genomic_DNA"/>
</dbReference>
<accession>A0A232FA14</accession>
<evidence type="ECO:0000313" key="1">
    <source>
        <dbReference type="EMBL" id="OXU27694.1"/>
    </source>
</evidence>
<reference evidence="1 2" key="1">
    <citation type="journal article" date="2017" name="Curr. Biol.">
        <title>The Evolution of Venom by Co-option of Single-Copy Genes.</title>
        <authorList>
            <person name="Martinson E.O."/>
            <person name="Mrinalini"/>
            <person name="Kelkar Y.D."/>
            <person name="Chang C.H."/>
            <person name="Werren J.H."/>
        </authorList>
    </citation>
    <scope>NUCLEOTIDE SEQUENCE [LARGE SCALE GENOMIC DNA]</scope>
    <source>
        <strain evidence="1 2">Alberta</strain>
        <tissue evidence="1">Whole body</tissue>
    </source>
</reference>
<proteinExistence type="predicted"/>
<dbReference type="Proteomes" id="UP000215335">
    <property type="component" value="Unassembled WGS sequence"/>
</dbReference>
<protein>
    <submittedName>
        <fullName evidence="1">Uncharacterized protein</fullName>
    </submittedName>
</protein>
<keyword evidence="2" id="KW-1185">Reference proteome</keyword>
<gene>
    <name evidence="1" type="ORF">TSAR_013720</name>
</gene>